<dbReference type="AlphaFoldDB" id="B8I506"/>
<dbReference type="Gene3D" id="3.30.565.10">
    <property type="entry name" value="Histidine kinase-like ATPase, C-terminal domain"/>
    <property type="match status" value="1"/>
</dbReference>
<evidence type="ECO:0000259" key="10">
    <source>
        <dbReference type="PROSITE" id="PS50885"/>
    </source>
</evidence>
<keyword evidence="7 9" id="KW-1133">Transmembrane helix</keyword>
<dbReference type="Pfam" id="PF02518">
    <property type="entry name" value="HATPase_c"/>
    <property type="match status" value="1"/>
</dbReference>
<dbReference type="HOGENOM" id="CLU_020473_6_1_9"/>
<feature type="domain" description="HAMP" evidence="10">
    <location>
        <begin position="320"/>
        <end position="372"/>
    </location>
</feature>
<evidence type="ECO:0000256" key="2">
    <source>
        <dbReference type="ARBA" id="ARBA00022475"/>
    </source>
</evidence>
<evidence type="ECO:0000313" key="11">
    <source>
        <dbReference type="EMBL" id="ACL74586.1"/>
    </source>
</evidence>
<keyword evidence="4" id="KW-0808">Transferase</keyword>
<keyword evidence="6" id="KW-0418">Kinase</keyword>
<dbReference type="STRING" id="394503.Ccel_0199"/>
<dbReference type="InterPro" id="IPR003594">
    <property type="entry name" value="HATPase_dom"/>
</dbReference>
<dbReference type="OrthoDB" id="9809348at2"/>
<evidence type="ECO:0000256" key="7">
    <source>
        <dbReference type="ARBA" id="ARBA00022989"/>
    </source>
</evidence>
<proteinExistence type="predicted"/>
<protein>
    <submittedName>
        <fullName evidence="11">Putative sensor with HAMP domain</fullName>
    </submittedName>
</protein>
<evidence type="ECO:0000256" key="5">
    <source>
        <dbReference type="ARBA" id="ARBA00022692"/>
    </source>
</evidence>
<dbReference type="GO" id="GO:0000155">
    <property type="term" value="F:phosphorelay sensor kinase activity"/>
    <property type="evidence" value="ECO:0007669"/>
    <property type="project" value="InterPro"/>
</dbReference>
<keyword evidence="5 9" id="KW-0812">Transmembrane</keyword>
<evidence type="ECO:0000256" key="1">
    <source>
        <dbReference type="ARBA" id="ARBA00004651"/>
    </source>
</evidence>
<dbReference type="SMART" id="SM00304">
    <property type="entry name" value="HAMP"/>
    <property type="match status" value="1"/>
</dbReference>
<dbReference type="InterPro" id="IPR050640">
    <property type="entry name" value="Bact_2-comp_sensor_kinase"/>
</dbReference>
<dbReference type="Gene3D" id="3.30.450.20">
    <property type="entry name" value="PAS domain"/>
    <property type="match status" value="2"/>
</dbReference>
<dbReference type="EMBL" id="CP001348">
    <property type="protein sequence ID" value="ACL74586.1"/>
    <property type="molecule type" value="Genomic_DNA"/>
</dbReference>
<comment type="subcellular location">
    <subcellularLocation>
        <location evidence="1">Cell membrane</location>
        <topology evidence="1">Multi-pass membrane protein</topology>
    </subcellularLocation>
</comment>
<dbReference type="eggNOG" id="COG2972">
    <property type="taxonomic scope" value="Bacteria"/>
</dbReference>
<evidence type="ECO:0000256" key="3">
    <source>
        <dbReference type="ARBA" id="ARBA00022553"/>
    </source>
</evidence>
<gene>
    <name evidence="11" type="ordered locus">Ccel_0199</name>
</gene>
<dbReference type="InterPro" id="IPR033479">
    <property type="entry name" value="dCache_1"/>
</dbReference>
<evidence type="ECO:0000256" key="8">
    <source>
        <dbReference type="ARBA" id="ARBA00023136"/>
    </source>
</evidence>
<dbReference type="Pfam" id="PF00672">
    <property type="entry name" value="HAMP"/>
    <property type="match status" value="1"/>
</dbReference>
<dbReference type="CDD" id="cd06225">
    <property type="entry name" value="HAMP"/>
    <property type="match status" value="1"/>
</dbReference>
<dbReference type="SUPFAM" id="SSF158472">
    <property type="entry name" value="HAMP domain-like"/>
    <property type="match status" value="1"/>
</dbReference>
<reference evidence="11 12" key="1">
    <citation type="submission" date="2009-01" db="EMBL/GenBank/DDBJ databases">
        <title>Complete sequence of Clostridium cellulolyticum H10.</title>
        <authorList>
            <consortium name="US DOE Joint Genome Institute"/>
            <person name="Lucas S."/>
            <person name="Copeland A."/>
            <person name="Lapidus A."/>
            <person name="Glavina del Rio T."/>
            <person name="Dalin E."/>
            <person name="Tice H."/>
            <person name="Bruce D."/>
            <person name="Goodwin L."/>
            <person name="Pitluck S."/>
            <person name="Chertkov O."/>
            <person name="Saunders E."/>
            <person name="Brettin T."/>
            <person name="Detter J.C."/>
            <person name="Han C."/>
            <person name="Larimer F."/>
            <person name="Land M."/>
            <person name="Hauser L."/>
            <person name="Kyrpides N."/>
            <person name="Ivanova N."/>
            <person name="Zhou J."/>
            <person name="Richardson P."/>
        </authorList>
    </citation>
    <scope>NUCLEOTIDE SEQUENCE [LARGE SCALE GENOMIC DNA]</scope>
    <source>
        <strain evidence="12">ATCC 35319 / DSM 5812 / JCM 6584 / H10</strain>
    </source>
</reference>
<feature type="transmembrane region" description="Helical" evidence="9">
    <location>
        <begin position="24"/>
        <end position="43"/>
    </location>
</feature>
<evidence type="ECO:0000256" key="9">
    <source>
        <dbReference type="SAM" id="Phobius"/>
    </source>
</evidence>
<dbReference type="Pfam" id="PF02743">
    <property type="entry name" value="dCache_1"/>
    <property type="match status" value="1"/>
</dbReference>
<feature type="transmembrane region" description="Helical" evidence="9">
    <location>
        <begin position="298"/>
        <end position="323"/>
    </location>
</feature>
<name>B8I506_RUMCH</name>
<dbReference type="Proteomes" id="UP000001349">
    <property type="component" value="Chromosome"/>
</dbReference>
<dbReference type="InterPro" id="IPR010559">
    <property type="entry name" value="Sig_transdc_His_kin_internal"/>
</dbReference>
<keyword evidence="12" id="KW-1185">Reference proteome</keyword>
<dbReference type="PANTHER" id="PTHR34220">
    <property type="entry name" value="SENSOR HISTIDINE KINASE YPDA"/>
    <property type="match status" value="1"/>
</dbReference>
<dbReference type="GO" id="GO:0005886">
    <property type="term" value="C:plasma membrane"/>
    <property type="evidence" value="ECO:0007669"/>
    <property type="project" value="UniProtKB-SubCell"/>
</dbReference>
<dbReference type="SUPFAM" id="SSF55874">
    <property type="entry name" value="ATPase domain of HSP90 chaperone/DNA topoisomerase II/histidine kinase"/>
    <property type="match status" value="1"/>
</dbReference>
<dbReference type="KEGG" id="cce:Ccel_0199"/>
<dbReference type="InterPro" id="IPR036890">
    <property type="entry name" value="HATPase_C_sf"/>
</dbReference>
<keyword evidence="8 9" id="KW-0472">Membrane</keyword>
<dbReference type="RefSeq" id="WP_012634651.1">
    <property type="nucleotide sequence ID" value="NC_011898.1"/>
</dbReference>
<keyword evidence="3" id="KW-0597">Phosphoprotein</keyword>
<accession>B8I506</accession>
<sequence length="589" mass="66580">MNFFKHFMETLKNIFLNIPIRSKMLIIFMAFMLFYVIISLVIYDNVITNETLSQVRQRSYETTELIRTNINTMIDNTNNVSKMLTTNSLIRSYLKSDRPSRSLSKTANDVMFNIHITFPNIDSIYLYDLHGSGLRTNKVLTISSVEDVKKAPWFDELIRLNGGYKISINAENTLKTYSGKNLVSVMRVLNDLDSLRPIGVLILNISQDSIAEVINETSENGGSSFILLDADNNPVIENDSSYELYKPYFTGIADHEEIITIDNKKLLVFESVLPGTGWKIINCTSLSFKSPGIRTLNVIYILFIGITVFLFIVASLFTASLITSPIKNLINSMQGVSNGVFKRVSYRTGNDEIGELKNNYNLMIMEIDQLIIKLLDEEKKKRKFELDVLNEQIKPHFLYNTLDNISYLALSGNNQAVYEAVNALGSFCRISLSKGSEVISLENEICQIQNYLLLQKLRYGEMISDEYDIAPATSQIKILKNILQPLVENSIYHGIRPSGEPGFIKTSAHINDDLLILSVEDNGIGMDEKEINSISDENLAGNQASFGLRGTIQRLKLYYGTNDIYTVESSKYSGTKITLKIPLKEDKDD</sequence>
<dbReference type="Gene3D" id="6.10.340.10">
    <property type="match status" value="1"/>
</dbReference>
<dbReference type="PANTHER" id="PTHR34220:SF7">
    <property type="entry name" value="SENSOR HISTIDINE KINASE YPDA"/>
    <property type="match status" value="1"/>
</dbReference>
<evidence type="ECO:0000256" key="6">
    <source>
        <dbReference type="ARBA" id="ARBA00022777"/>
    </source>
</evidence>
<evidence type="ECO:0000313" key="12">
    <source>
        <dbReference type="Proteomes" id="UP000001349"/>
    </source>
</evidence>
<dbReference type="Pfam" id="PF06580">
    <property type="entry name" value="His_kinase"/>
    <property type="match status" value="1"/>
</dbReference>
<dbReference type="SMART" id="SM00387">
    <property type="entry name" value="HATPase_c"/>
    <property type="match status" value="1"/>
</dbReference>
<organism evidence="11 12">
    <name type="scientific">Ruminiclostridium cellulolyticum (strain ATCC 35319 / DSM 5812 / JCM 6584 / H10)</name>
    <name type="common">Clostridium cellulolyticum</name>
    <dbReference type="NCBI Taxonomy" id="394503"/>
    <lineage>
        <taxon>Bacteria</taxon>
        <taxon>Bacillati</taxon>
        <taxon>Bacillota</taxon>
        <taxon>Clostridia</taxon>
        <taxon>Eubacteriales</taxon>
        <taxon>Oscillospiraceae</taxon>
        <taxon>Ruminiclostridium</taxon>
    </lineage>
</organism>
<keyword evidence="2" id="KW-1003">Cell membrane</keyword>
<evidence type="ECO:0000256" key="4">
    <source>
        <dbReference type="ARBA" id="ARBA00022679"/>
    </source>
</evidence>
<dbReference type="InterPro" id="IPR003660">
    <property type="entry name" value="HAMP_dom"/>
</dbReference>
<dbReference type="PROSITE" id="PS50885">
    <property type="entry name" value="HAMP"/>
    <property type="match status" value="1"/>
</dbReference>